<dbReference type="PIRSF" id="PIRSF006707">
    <property type="entry name" value="MJ1563"/>
    <property type="match status" value="1"/>
</dbReference>
<evidence type="ECO:0000256" key="3">
    <source>
        <dbReference type="ARBA" id="ARBA00023163"/>
    </source>
</evidence>
<dbReference type="Gene3D" id="1.10.10.10">
    <property type="entry name" value="Winged helix-like DNA-binding domain superfamily/Winged helix DNA-binding domain"/>
    <property type="match status" value="1"/>
</dbReference>
<dbReference type="RefSeq" id="WP_091271336.1">
    <property type="nucleotide sequence ID" value="NZ_FNDK01000002.1"/>
</dbReference>
<evidence type="ECO:0000256" key="1">
    <source>
        <dbReference type="ARBA" id="ARBA00023015"/>
    </source>
</evidence>
<evidence type="ECO:0000256" key="2">
    <source>
        <dbReference type="ARBA" id="ARBA00023125"/>
    </source>
</evidence>
<dbReference type="AlphaFoldDB" id="A0A1G8AB35"/>
<name>A0A1G8AB35_9BACI</name>
<dbReference type="EMBL" id="FNDK01000002">
    <property type="protein sequence ID" value="SDH18099.1"/>
    <property type="molecule type" value="Genomic_DNA"/>
</dbReference>
<organism evidence="5 6">
    <name type="scientific">Alteribacillus persepolensis</name>
    <dbReference type="NCBI Taxonomy" id="568899"/>
    <lineage>
        <taxon>Bacteria</taxon>
        <taxon>Bacillati</taxon>
        <taxon>Bacillota</taxon>
        <taxon>Bacilli</taxon>
        <taxon>Bacillales</taxon>
        <taxon>Bacillaceae</taxon>
        <taxon>Alteribacillus</taxon>
    </lineage>
</organism>
<comment type="similarity">
    <text evidence="4">Belongs to the GbsR family.</text>
</comment>
<keyword evidence="2 4" id="KW-0238">DNA-binding</keyword>
<dbReference type="SUPFAM" id="SSF46785">
    <property type="entry name" value="Winged helix' DNA-binding domain"/>
    <property type="match status" value="1"/>
</dbReference>
<dbReference type="Proteomes" id="UP000199163">
    <property type="component" value="Unassembled WGS sequence"/>
</dbReference>
<dbReference type="PANTHER" id="PTHR38465:SF1">
    <property type="entry name" value="HTH-TYPE TRANSCRIPTIONAL REGULATOR MJ1563-RELATED"/>
    <property type="match status" value="1"/>
</dbReference>
<keyword evidence="3 4" id="KW-0804">Transcription</keyword>
<evidence type="ECO:0000313" key="5">
    <source>
        <dbReference type="EMBL" id="SDH18099.1"/>
    </source>
</evidence>
<dbReference type="InterPro" id="IPR026282">
    <property type="entry name" value="MJ1563"/>
</dbReference>
<proteinExistence type="inferred from homology"/>
<dbReference type="OrthoDB" id="9800374at2"/>
<sequence>MEPSSDQQTAEWDKLQHIRHRFISVMAQNMGLYGISETNGRLYGTILFSDKPMTLDNMSQALEMSKTSMSTGVRALTEASMLSRVWEKGVRKDLYQTEDDWYQSFTSVFVNRWREATDNNYHAALQATEAMQRMYEHTIDPQIKEQIKKDMDKLNHAVRYYSWLDEVIALFENGDIFQIVEKK</sequence>
<reference evidence="5 6" key="1">
    <citation type="submission" date="2016-10" db="EMBL/GenBank/DDBJ databases">
        <authorList>
            <person name="de Groot N.N."/>
        </authorList>
    </citation>
    <scope>NUCLEOTIDE SEQUENCE [LARGE SCALE GENOMIC DNA]</scope>
    <source>
        <strain evidence="5 6">DSM 21632</strain>
    </source>
</reference>
<keyword evidence="6" id="KW-1185">Reference proteome</keyword>
<dbReference type="GO" id="GO:0003677">
    <property type="term" value="F:DNA binding"/>
    <property type="evidence" value="ECO:0007669"/>
    <property type="project" value="UniProtKB-UniRule"/>
</dbReference>
<gene>
    <name evidence="5" type="ORF">SAMN05192534_10291</name>
</gene>
<dbReference type="InterPro" id="IPR036390">
    <property type="entry name" value="WH_DNA-bd_sf"/>
</dbReference>
<evidence type="ECO:0000256" key="4">
    <source>
        <dbReference type="PIRNR" id="PIRNR006707"/>
    </source>
</evidence>
<keyword evidence="1 4" id="KW-0805">Transcription regulation</keyword>
<dbReference type="InterPro" id="IPR036388">
    <property type="entry name" value="WH-like_DNA-bd_sf"/>
</dbReference>
<accession>A0A1G8AB35</accession>
<evidence type="ECO:0000313" key="6">
    <source>
        <dbReference type="Proteomes" id="UP000199163"/>
    </source>
</evidence>
<dbReference type="STRING" id="568899.SAMN05192534_10291"/>
<dbReference type="InterPro" id="IPR052362">
    <property type="entry name" value="HTH-GbsR_regulator"/>
</dbReference>
<dbReference type="PANTHER" id="PTHR38465">
    <property type="entry name" value="HTH-TYPE TRANSCRIPTIONAL REGULATOR MJ1563-RELATED"/>
    <property type="match status" value="1"/>
</dbReference>
<protein>
    <recommendedName>
        <fullName evidence="4">HTH-type transcriptional regulator</fullName>
    </recommendedName>
</protein>